<dbReference type="GO" id="GO:0032259">
    <property type="term" value="P:methylation"/>
    <property type="evidence" value="ECO:0007669"/>
    <property type="project" value="UniProtKB-KW"/>
</dbReference>
<dbReference type="PROSITE" id="PS50122">
    <property type="entry name" value="CHEB"/>
    <property type="match status" value="1"/>
</dbReference>
<dbReference type="PRINTS" id="PR00996">
    <property type="entry name" value="CHERMTFRASE"/>
</dbReference>
<dbReference type="EC" id="2.1.1.80" evidence="2"/>
<evidence type="ECO:0000256" key="1">
    <source>
        <dbReference type="ARBA" id="ARBA00001541"/>
    </source>
</evidence>
<dbReference type="Pfam" id="PF01339">
    <property type="entry name" value="CheB_methylest"/>
    <property type="match status" value="1"/>
</dbReference>
<dbReference type="Gene3D" id="1.10.155.10">
    <property type="entry name" value="Chemotaxis receptor methyltransferase CheR, N-terminal domain"/>
    <property type="match status" value="1"/>
</dbReference>
<evidence type="ECO:0000259" key="9">
    <source>
        <dbReference type="PROSITE" id="PS50123"/>
    </source>
</evidence>
<dbReference type="GO" id="GO:0005737">
    <property type="term" value="C:cytoplasm"/>
    <property type="evidence" value="ECO:0007669"/>
    <property type="project" value="InterPro"/>
</dbReference>
<dbReference type="InterPro" id="IPR050903">
    <property type="entry name" value="Bact_Chemotaxis_MeTrfase"/>
</dbReference>
<dbReference type="InterPro" id="IPR035909">
    <property type="entry name" value="CheB_C"/>
</dbReference>
<dbReference type="InterPro" id="IPR036804">
    <property type="entry name" value="CheR_N_sf"/>
</dbReference>
<evidence type="ECO:0000313" key="10">
    <source>
        <dbReference type="EMBL" id="GAX59503.1"/>
    </source>
</evidence>
<feature type="region of interest" description="Disordered" evidence="7">
    <location>
        <begin position="1"/>
        <end position="28"/>
    </location>
</feature>
<dbReference type="EMBL" id="BAOS01000003">
    <property type="protein sequence ID" value="GAX59503.1"/>
    <property type="molecule type" value="Genomic_DNA"/>
</dbReference>
<feature type="compositionally biased region" description="Polar residues" evidence="7">
    <location>
        <begin position="741"/>
        <end position="754"/>
    </location>
</feature>
<dbReference type="PANTHER" id="PTHR24422:SF27">
    <property type="entry name" value="PROTEIN-GLUTAMATE O-METHYLTRANSFERASE"/>
    <property type="match status" value="1"/>
</dbReference>
<name>A0A286TUG1_9BACT</name>
<gene>
    <name evidence="10" type="ORF">SCALIN_C03_0160</name>
</gene>
<dbReference type="PANTHER" id="PTHR24422">
    <property type="entry name" value="CHEMOTAXIS PROTEIN METHYLTRANSFERASE"/>
    <property type="match status" value="1"/>
</dbReference>
<feature type="compositionally biased region" description="Basic residues" evidence="7">
    <location>
        <begin position="1"/>
        <end position="26"/>
    </location>
</feature>
<dbReference type="PROSITE" id="PS50123">
    <property type="entry name" value="CHER"/>
    <property type="match status" value="1"/>
</dbReference>
<dbReference type="Gene3D" id="3.40.50.150">
    <property type="entry name" value="Vaccinia Virus protein VP39"/>
    <property type="match status" value="1"/>
</dbReference>
<feature type="active site" evidence="6">
    <location>
        <position position="108"/>
    </location>
</feature>
<dbReference type="GO" id="GO:0008984">
    <property type="term" value="F:protein-glutamate methylesterase activity"/>
    <property type="evidence" value="ECO:0007669"/>
    <property type="project" value="InterPro"/>
</dbReference>
<dbReference type="Gene3D" id="3.30.450.20">
    <property type="entry name" value="PAS domain"/>
    <property type="match status" value="2"/>
</dbReference>
<dbReference type="Pfam" id="PF13596">
    <property type="entry name" value="PAS_10"/>
    <property type="match status" value="1"/>
</dbReference>
<accession>A0A286TUG1</accession>
<keyword evidence="6" id="KW-0378">Hydrolase</keyword>
<dbReference type="SMART" id="SM00138">
    <property type="entry name" value="MeTrc"/>
    <property type="match status" value="1"/>
</dbReference>
<dbReference type="AlphaFoldDB" id="A0A286TUG1"/>
<keyword evidence="11" id="KW-1185">Reference proteome</keyword>
<keyword evidence="5" id="KW-0949">S-adenosyl-L-methionine</keyword>
<feature type="active site" evidence="6">
    <location>
        <position position="81"/>
    </location>
</feature>
<comment type="caution">
    <text evidence="10">The sequence shown here is derived from an EMBL/GenBank/DDBJ whole genome shotgun (WGS) entry which is preliminary data.</text>
</comment>
<dbReference type="InterPro" id="IPR022642">
    <property type="entry name" value="CheR_C"/>
</dbReference>
<feature type="domain" description="CheB-type methylesterase" evidence="8">
    <location>
        <begin position="69"/>
        <end position="258"/>
    </location>
</feature>
<evidence type="ECO:0000256" key="3">
    <source>
        <dbReference type="ARBA" id="ARBA00022603"/>
    </source>
</evidence>
<sequence length="1134" mass="128781">MEKKKIVKKKIPASKKIKKPVTSKKTGKAEITKNKAPLNVDKVLSKKITTLKNAGTVLIKDNSSKSTNGTKSFPIVGIGASAGGLEALEGFFVSMPSQSNIAIIVIQHLAPRYKSIMGSLLKKYTKMKIFEIKDGMKVDPNSIYLNPPDNDVAIMSGTLQLIEPLKSHALRLPIDSFFRSLSEDQGKMAIGIVLSGTGTDGTLGLKAIKSEGGMAMVQDEGQAKYDSMPRSAINTGLVDYILPVEKMPDELARYVKHPYIEKDAITGTTEQKYQNNVTKVLIQIRSKTGHDFSHYKQNTIRRRIERRMAVHQIDKISHYLDYIRENPLEVTTLYKDLLIGVTNFFRDPDAFDILEKEIISEILKTRKGDNIRVWVPGCATGEEAYSIAVIFAELIEKSQKHFNIQIFGTDIDEDAIEYARAAIYPESIAADISKERLKRFFVKEDSTYKVNKQIREMLVFATQSLIKDPPFSRLDLVSCRNVLIYMDSVLQKRILPVFHYTLNKDGYLFLGSSETIGEHSDLFSTMNSKWKIYKRQGELADRTIGYPITENVELSRELPVVEGRKYLKETNIYQMAEREILDKYAPPFVLINDKHEILYVNGKIHKYLLTPSGVPVFNILKMAHEDLRYKLTSVLHKLGNKQEAIVSRGLKVRDNGNFRTVDLTVKPFSPGKDTDGMIMVIFEEKEPPEKPAKRKTTSGRTRKEDPQITNMKQELKSAKEYLQATIEELETSNEELKSANEEMQSTNEELQSTNEELETSKEEQQSTNEELETVNSELQNKVSELSRANNDLNNLLASTDIATIFLDTKLSIVRFTPSLTKLFNVLPSDLNRHIGDITAKFNSDTLYQNAETVLNTLVQTEQEIQANDGSRYSVRILPYRTVENLIDGIVLTFVDITNVTKLRIKEQAFREYAENLVETVREPLVVLDSCLRVVSANRSFYQTFKVAVQETEGRFIYDLGNRQWNIPKLRKLLEEVLPEKKIINDFEVEHIFESIGEKTMILNARQVIREEEGRLILLAIEDVTERNKAEKEKIDEIKSVTVFPDKNPNPVLRVKRDGIIVYANNACEPLLSEWNTEVNNPIYEDLMQTVKNVLRSGKAKEIQVTAGSTIFSLQFVPVAGTDYVNVYGIKSTRK</sequence>
<dbReference type="InterPro" id="IPR000014">
    <property type="entry name" value="PAS"/>
</dbReference>
<organism evidence="10 11">
    <name type="scientific">Candidatus Scalindua japonica</name>
    <dbReference type="NCBI Taxonomy" id="1284222"/>
    <lineage>
        <taxon>Bacteria</taxon>
        <taxon>Pseudomonadati</taxon>
        <taxon>Planctomycetota</taxon>
        <taxon>Candidatus Brocadiia</taxon>
        <taxon>Candidatus Brocadiales</taxon>
        <taxon>Candidatus Scalinduaceae</taxon>
        <taxon>Candidatus Scalindua</taxon>
    </lineage>
</organism>
<reference evidence="11" key="1">
    <citation type="journal article" date="2017" name="Environ. Microbiol. Rep.">
        <title>Genetic Diversity of Marine Anaerobic Ammonium-Oxidizing Bacteria as Revealed by Genomic and Proteomic Analyses of 'Candidatus Scalindua japonica'.</title>
        <authorList>
            <person name="Oshiki M."/>
            <person name="Mizuto K."/>
            <person name="Kimura Z."/>
            <person name="Kindaichi T."/>
            <person name="Satoh H."/>
            <person name="Okabe S."/>
        </authorList>
    </citation>
    <scope>NUCLEOTIDE SEQUENCE [LARGE SCALE GENOMIC DNA]</scope>
    <source>
        <strain evidence="11">husup-a2</strain>
    </source>
</reference>
<feature type="region of interest" description="Disordered" evidence="7">
    <location>
        <begin position="684"/>
        <end position="708"/>
    </location>
</feature>
<dbReference type="InterPro" id="IPR035965">
    <property type="entry name" value="PAS-like_dom_sf"/>
</dbReference>
<dbReference type="SUPFAM" id="SSF52738">
    <property type="entry name" value="Methylesterase CheB, C-terminal domain"/>
    <property type="match status" value="1"/>
</dbReference>
<dbReference type="Pfam" id="PF01739">
    <property type="entry name" value="CheR"/>
    <property type="match status" value="1"/>
</dbReference>
<dbReference type="Pfam" id="PF08448">
    <property type="entry name" value="PAS_4"/>
    <property type="match status" value="1"/>
</dbReference>
<evidence type="ECO:0000256" key="5">
    <source>
        <dbReference type="ARBA" id="ARBA00022691"/>
    </source>
</evidence>
<proteinExistence type="predicted"/>
<dbReference type="SUPFAM" id="SSF55785">
    <property type="entry name" value="PYP-like sensor domain (PAS domain)"/>
    <property type="match status" value="2"/>
</dbReference>
<evidence type="ECO:0000259" key="8">
    <source>
        <dbReference type="PROSITE" id="PS50122"/>
    </source>
</evidence>
<keyword evidence="6" id="KW-0145">Chemotaxis</keyword>
<dbReference type="InterPro" id="IPR013656">
    <property type="entry name" value="PAS_4"/>
</dbReference>
<evidence type="ECO:0000256" key="7">
    <source>
        <dbReference type="SAM" id="MobiDB-lite"/>
    </source>
</evidence>
<feature type="active site" evidence="6">
    <location>
        <position position="200"/>
    </location>
</feature>
<feature type="region of interest" description="Disordered" evidence="7">
    <location>
        <begin position="734"/>
        <end position="770"/>
    </location>
</feature>
<dbReference type="InterPro" id="IPR022641">
    <property type="entry name" value="CheR_N"/>
</dbReference>
<dbReference type="SMART" id="SM00091">
    <property type="entry name" value="PAS"/>
    <property type="match status" value="4"/>
</dbReference>
<keyword evidence="3 10" id="KW-0489">Methyltransferase</keyword>
<dbReference type="SUPFAM" id="SSF53335">
    <property type="entry name" value="S-adenosyl-L-methionine-dependent methyltransferases"/>
    <property type="match status" value="1"/>
</dbReference>
<dbReference type="GO" id="GO:0006935">
    <property type="term" value="P:chemotaxis"/>
    <property type="evidence" value="ECO:0007669"/>
    <property type="project" value="UniProtKB-UniRule"/>
</dbReference>
<dbReference type="OrthoDB" id="288469at2"/>
<dbReference type="Proteomes" id="UP000218542">
    <property type="component" value="Unassembled WGS sequence"/>
</dbReference>
<protein>
    <recommendedName>
        <fullName evidence="2">protein-glutamate O-methyltransferase</fullName>
        <ecNumber evidence="2">2.1.1.80</ecNumber>
    </recommendedName>
</protein>
<evidence type="ECO:0000256" key="4">
    <source>
        <dbReference type="ARBA" id="ARBA00022679"/>
    </source>
</evidence>
<dbReference type="SUPFAM" id="SSF47757">
    <property type="entry name" value="Chemotaxis receptor methyltransferase CheR, N-terminal domain"/>
    <property type="match status" value="1"/>
</dbReference>
<dbReference type="InterPro" id="IPR000780">
    <property type="entry name" value="CheR_MeTrfase"/>
</dbReference>
<dbReference type="InterPro" id="IPR000673">
    <property type="entry name" value="Sig_transdc_resp-reg_Me-estase"/>
</dbReference>
<dbReference type="InterPro" id="IPR029063">
    <property type="entry name" value="SAM-dependent_MTases_sf"/>
</dbReference>
<evidence type="ECO:0000313" key="11">
    <source>
        <dbReference type="Proteomes" id="UP000218542"/>
    </source>
</evidence>
<evidence type="ECO:0000256" key="6">
    <source>
        <dbReference type="PROSITE-ProRule" id="PRU00050"/>
    </source>
</evidence>
<evidence type="ECO:0000256" key="2">
    <source>
        <dbReference type="ARBA" id="ARBA00012534"/>
    </source>
</evidence>
<dbReference type="CDD" id="cd02440">
    <property type="entry name" value="AdoMet_MTases"/>
    <property type="match status" value="1"/>
</dbReference>
<dbReference type="CDD" id="cd16434">
    <property type="entry name" value="CheB-CheR_fusion"/>
    <property type="match status" value="1"/>
</dbReference>
<dbReference type="GO" id="GO:0000156">
    <property type="term" value="F:phosphorelay response regulator activity"/>
    <property type="evidence" value="ECO:0007669"/>
    <property type="project" value="InterPro"/>
</dbReference>
<keyword evidence="4" id="KW-0808">Transferase</keyword>
<dbReference type="Gene3D" id="3.40.50.180">
    <property type="entry name" value="Methylesterase CheB, C-terminal domain"/>
    <property type="match status" value="1"/>
</dbReference>
<dbReference type="Pfam" id="PF03705">
    <property type="entry name" value="CheR_N"/>
    <property type="match status" value="1"/>
</dbReference>
<dbReference type="GO" id="GO:0008983">
    <property type="term" value="F:protein-glutamate O-methyltransferase activity"/>
    <property type="evidence" value="ECO:0007669"/>
    <property type="project" value="UniProtKB-EC"/>
</dbReference>
<comment type="catalytic activity">
    <reaction evidence="1">
        <text>L-glutamyl-[protein] + S-adenosyl-L-methionine = [protein]-L-glutamate 5-O-methyl ester + S-adenosyl-L-homocysteine</text>
        <dbReference type="Rhea" id="RHEA:24452"/>
        <dbReference type="Rhea" id="RHEA-COMP:10208"/>
        <dbReference type="Rhea" id="RHEA-COMP:10311"/>
        <dbReference type="ChEBI" id="CHEBI:29973"/>
        <dbReference type="ChEBI" id="CHEBI:57856"/>
        <dbReference type="ChEBI" id="CHEBI:59789"/>
        <dbReference type="ChEBI" id="CHEBI:82795"/>
        <dbReference type="EC" id="2.1.1.80"/>
    </reaction>
</comment>
<dbReference type="RefSeq" id="WP_096892629.1">
    <property type="nucleotide sequence ID" value="NZ_BAOS01000003.1"/>
</dbReference>
<feature type="domain" description="CheR-type methyltransferase" evidence="9">
    <location>
        <begin position="284"/>
        <end position="536"/>
    </location>
</feature>